<feature type="non-terminal residue" evidence="2">
    <location>
        <position position="162"/>
    </location>
</feature>
<evidence type="ECO:0000313" key="2">
    <source>
        <dbReference type="EMBL" id="SVD61172.1"/>
    </source>
</evidence>
<name>A0A382WQM6_9ZZZZ</name>
<dbReference type="InterPro" id="IPR000269">
    <property type="entry name" value="Cu_amine_oxidase"/>
</dbReference>
<sequence>MHPLDPLNREELDRTVRIIRKQMDLPSDALFEQVRLKEPPKALVHTFNSRGSPEIPREAFAVVLDRSADKVSEVAVSLDTDTMTSCAVIPGVRISFLAEESAEVRKIVCEHPDFLAALERRGISDPEQVLIEGFAVANLAQADEKHLRHTRAHCFFRENPQD</sequence>
<dbReference type="GO" id="GO:0009308">
    <property type="term" value="P:amine metabolic process"/>
    <property type="evidence" value="ECO:0007669"/>
    <property type="project" value="InterPro"/>
</dbReference>
<gene>
    <name evidence="2" type="ORF">METZ01_LOCUS414026</name>
</gene>
<dbReference type="GO" id="GO:0005507">
    <property type="term" value="F:copper ion binding"/>
    <property type="evidence" value="ECO:0007669"/>
    <property type="project" value="InterPro"/>
</dbReference>
<dbReference type="EMBL" id="UINC01161782">
    <property type="protein sequence ID" value="SVD61172.1"/>
    <property type="molecule type" value="Genomic_DNA"/>
</dbReference>
<dbReference type="AlphaFoldDB" id="A0A382WQM6"/>
<dbReference type="GO" id="GO:0048038">
    <property type="term" value="F:quinone binding"/>
    <property type="evidence" value="ECO:0007669"/>
    <property type="project" value="InterPro"/>
</dbReference>
<reference evidence="2" key="1">
    <citation type="submission" date="2018-05" db="EMBL/GenBank/DDBJ databases">
        <authorList>
            <person name="Lanie J.A."/>
            <person name="Ng W.-L."/>
            <person name="Kazmierczak K.M."/>
            <person name="Andrzejewski T.M."/>
            <person name="Davidsen T.M."/>
            <person name="Wayne K.J."/>
            <person name="Tettelin H."/>
            <person name="Glass J.I."/>
            <person name="Rusch D."/>
            <person name="Podicherti R."/>
            <person name="Tsui H.-C.T."/>
            <person name="Winkler M.E."/>
        </authorList>
    </citation>
    <scope>NUCLEOTIDE SEQUENCE</scope>
</reference>
<protein>
    <recommendedName>
        <fullName evidence="1">Copper amine oxidase N2-terminal domain-containing protein</fullName>
    </recommendedName>
</protein>
<evidence type="ECO:0000259" key="1">
    <source>
        <dbReference type="Pfam" id="PF02727"/>
    </source>
</evidence>
<feature type="domain" description="Copper amine oxidase N2-terminal" evidence="1">
    <location>
        <begin position="2"/>
        <end position="76"/>
    </location>
</feature>
<dbReference type="GO" id="GO:0008131">
    <property type="term" value="F:primary methylamine oxidase activity"/>
    <property type="evidence" value="ECO:0007669"/>
    <property type="project" value="InterPro"/>
</dbReference>
<dbReference type="InterPro" id="IPR015800">
    <property type="entry name" value="Cu_amine_oxidase_N2"/>
</dbReference>
<organism evidence="2">
    <name type="scientific">marine metagenome</name>
    <dbReference type="NCBI Taxonomy" id="408172"/>
    <lineage>
        <taxon>unclassified sequences</taxon>
        <taxon>metagenomes</taxon>
        <taxon>ecological metagenomes</taxon>
    </lineage>
</organism>
<dbReference type="PANTHER" id="PTHR10638:SF86">
    <property type="entry name" value="COPPER AMINE OXIDASE 1-RELATED"/>
    <property type="match status" value="1"/>
</dbReference>
<dbReference type="InterPro" id="IPR016182">
    <property type="entry name" value="Cu_amine_oxidase_N-reg"/>
</dbReference>
<dbReference type="SUPFAM" id="SSF54416">
    <property type="entry name" value="Amine oxidase N-terminal region"/>
    <property type="match status" value="2"/>
</dbReference>
<accession>A0A382WQM6</accession>
<proteinExistence type="predicted"/>
<dbReference type="PANTHER" id="PTHR10638">
    <property type="entry name" value="COPPER AMINE OXIDASE"/>
    <property type="match status" value="1"/>
</dbReference>
<dbReference type="Pfam" id="PF02727">
    <property type="entry name" value="Cu_amine_oxidN2"/>
    <property type="match status" value="1"/>
</dbReference>
<dbReference type="Gene3D" id="3.10.450.40">
    <property type="match status" value="2"/>
</dbReference>